<dbReference type="OrthoDB" id="10057367at2759"/>
<accession>A0A6P4ZTA3</accession>
<evidence type="ECO:0000313" key="3">
    <source>
        <dbReference type="RefSeq" id="XP_019640098.1"/>
    </source>
</evidence>
<dbReference type="GeneID" id="109481922"/>
<feature type="chain" id="PRO_5027620728" evidence="1">
    <location>
        <begin position="21"/>
        <end position="134"/>
    </location>
</feature>
<evidence type="ECO:0000313" key="2">
    <source>
        <dbReference type="Proteomes" id="UP000515135"/>
    </source>
</evidence>
<dbReference type="AlphaFoldDB" id="A0A6P4ZTA3"/>
<name>A0A6P4ZTA3_BRABE</name>
<keyword evidence="1" id="KW-0732">Signal</keyword>
<feature type="signal peptide" evidence="1">
    <location>
        <begin position="1"/>
        <end position="20"/>
    </location>
</feature>
<evidence type="ECO:0000256" key="1">
    <source>
        <dbReference type="SAM" id="SignalP"/>
    </source>
</evidence>
<proteinExistence type="predicted"/>
<organism evidence="2 3">
    <name type="scientific">Branchiostoma belcheri</name>
    <name type="common">Amphioxus</name>
    <dbReference type="NCBI Taxonomy" id="7741"/>
    <lineage>
        <taxon>Eukaryota</taxon>
        <taxon>Metazoa</taxon>
        <taxon>Chordata</taxon>
        <taxon>Cephalochordata</taxon>
        <taxon>Leptocardii</taxon>
        <taxon>Amphioxiformes</taxon>
        <taxon>Branchiostomatidae</taxon>
        <taxon>Branchiostoma</taxon>
    </lineage>
</organism>
<protein>
    <submittedName>
        <fullName evidence="3">Uncharacterized protein LOC109481922</fullName>
    </submittedName>
</protein>
<dbReference type="KEGG" id="bbel:109481922"/>
<dbReference type="InterPro" id="IPR045860">
    <property type="entry name" value="Snake_toxin-like_sf"/>
</dbReference>
<sequence>MAARLFLLVSLACLMTVSYGINCYICGPEYNANSTCEAALTENYNITSCGLPLFYCTVVKVTRGGSFVSFKRSCTELNPGSACVTVDNIETCTTYCDTDGCNTGDGSGSGSGAGMARASALLLVVSAILAAVLY</sequence>
<keyword evidence="2" id="KW-1185">Reference proteome</keyword>
<gene>
    <name evidence="3" type="primary">LOC109481922</name>
</gene>
<reference evidence="3" key="1">
    <citation type="submission" date="2025-08" db="UniProtKB">
        <authorList>
            <consortium name="RefSeq"/>
        </authorList>
    </citation>
    <scope>IDENTIFICATION</scope>
    <source>
        <tissue evidence="3">Gonad</tissue>
    </source>
</reference>
<dbReference type="Proteomes" id="UP000515135">
    <property type="component" value="Unplaced"/>
</dbReference>
<dbReference type="RefSeq" id="XP_019640098.1">
    <property type="nucleotide sequence ID" value="XM_019784539.1"/>
</dbReference>
<dbReference type="SUPFAM" id="SSF57302">
    <property type="entry name" value="Snake toxin-like"/>
    <property type="match status" value="1"/>
</dbReference>